<name>A0A6A7BYL8_9PEZI</name>
<protein>
    <recommendedName>
        <fullName evidence="3">Helitron helicase-like domain-containing protein</fullName>
    </recommendedName>
</protein>
<evidence type="ECO:0008006" key="3">
    <source>
        <dbReference type="Google" id="ProtNLM"/>
    </source>
</evidence>
<dbReference type="Proteomes" id="UP000799421">
    <property type="component" value="Unassembled WGS sequence"/>
</dbReference>
<evidence type="ECO:0000313" key="1">
    <source>
        <dbReference type="EMBL" id="KAF2860077.1"/>
    </source>
</evidence>
<proteinExistence type="predicted"/>
<feature type="non-terminal residue" evidence="1">
    <location>
        <position position="1"/>
    </location>
</feature>
<keyword evidence="2" id="KW-1185">Reference proteome</keyword>
<dbReference type="AlphaFoldDB" id="A0A6A7BYL8"/>
<accession>A0A6A7BYL8</accession>
<dbReference type="EMBL" id="MU005985">
    <property type="protein sequence ID" value="KAF2860077.1"/>
    <property type="molecule type" value="Genomic_DNA"/>
</dbReference>
<organism evidence="1 2">
    <name type="scientific">Piedraia hortae CBS 480.64</name>
    <dbReference type="NCBI Taxonomy" id="1314780"/>
    <lineage>
        <taxon>Eukaryota</taxon>
        <taxon>Fungi</taxon>
        <taxon>Dikarya</taxon>
        <taxon>Ascomycota</taxon>
        <taxon>Pezizomycotina</taxon>
        <taxon>Dothideomycetes</taxon>
        <taxon>Dothideomycetidae</taxon>
        <taxon>Capnodiales</taxon>
        <taxon>Piedraiaceae</taxon>
        <taxon>Piedraia</taxon>
    </lineage>
</organism>
<evidence type="ECO:0000313" key="2">
    <source>
        <dbReference type="Proteomes" id="UP000799421"/>
    </source>
</evidence>
<sequence length="68" mass="7818">VRALGTPTLLFTFSAAYMQWHSLMRLMPEFGGWVGGDSRTRYTIARINLCDCPHIATQHFLRRFQSVS</sequence>
<reference evidence="1" key="1">
    <citation type="journal article" date="2020" name="Stud. Mycol.">
        <title>101 Dothideomycetes genomes: a test case for predicting lifestyles and emergence of pathogens.</title>
        <authorList>
            <person name="Haridas S."/>
            <person name="Albert R."/>
            <person name="Binder M."/>
            <person name="Bloem J."/>
            <person name="Labutti K."/>
            <person name="Salamov A."/>
            <person name="Andreopoulos B."/>
            <person name="Baker S."/>
            <person name="Barry K."/>
            <person name="Bills G."/>
            <person name="Bluhm B."/>
            <person name="Cannon C."/>
            <person name="Castanera R."/>
            <person name="Culley D."/>
            <person name="Daum C."/>
            <person name="Ezra D."/>
            <person name="Gonzalez J."/>
            <person name="Henrissat B."/>
            <person name="Kuo A."/>
            <person name="Liang C."/>
            <person name="Lipzen A."/>
            <person name="Lutzoni F."/>
            <person name="Magnuson J."/>
            <person name="Mondo S."/>
            <person name="Nolan M."/>
            <person name="Ohm R."/>
            <person name="Pangilinan J."/>
            <person name="Park H.-J."/>
            <person name="Ramirez L."/>
            <person name="Alfaro M."/>
            <person name="Sun H."/>
            <person name="Tritt A."/>
            <person name="Yoshinaga Y."/>
            <person name="Zwiers L.-H."/>
            <person name="Turgeon B."/>
            <person name="Goodwin S."/>
            <person name="Spatafora J."/>
            <person name="Crous P."/>
            <person name="Grigoriev I."/>
        </authorList>
    </citation>
    <scope>NUCLEOTIDE SEQUENCE</scope>
    <source>
        <strain evidence="1">CBS 480.64</strain>
    </source>
</reference>
<gene>
    <name evidence="1" type="ORF">K470DRAFT_217790</name>
</gene>
<dbReference type="OrthoDB" id="4961280at2759"/>